<proteinExistence type="predicted"/>
<evidence type="ECO:0000313" key="3">
    <source>
        <dbReference type="Proteomes" id="UP000789570"/>
    </source>
</evidence>
<evidence type="ECO:0000256" key="1">
    <source>
        <dbReference type="SAM" id="MobiDB-lite"/>
    </source>
</evidence>
<evidence type="ECO:0000313" key="2">
    <source>
        <dbReference type="EMBL" id="CAG8584683.1"/>
    </source>
</evidence>
<keyword evidence="3" id="KW-1185">Reference proteome</keyword>
<protein>
    <submittedName>
        <fullName evidence="2">4789_t:CDS:1</fullName>
    </submittedName>
</protein>
<feature type="region of interest" description="Disordered" evidence="1">
    <location>
        <begin position="108"/>
        <end position="135"/>
    </location>
</feature>
<dbReference type="Proteomes" id="UP000789570">
    <property type="component" value="Unassembled WGS sequence"/>
</dbReference>
<sequence length="200" mass="22322">MPRDCKKRKIQIAKNHDNSDSNDSNDILDLNNEVNTDDEVEWVDKDEAKQLFLVLTKNMKELKLSKRPSSSYNFGNGSFGDNGSGVDFGGGSFSGNFGGSSFDGRDGSNSSFFGEDGSNSDSSNNDSSNDNSNDDKIIKNAQFNALINIIEDKLKLENKYLTPEYKLRLKAIQHYLQLLNKEHAILKANQTITDLLNREI</sequence>
<accession>A0A9N9BYX0</accession>
<gene>
    <name evidence="2" type="ORF">FCALED_LOCUS7777</name>
</gene>
<comment type="caution">
    <text evidence="2">The sequence shown here is derived from an EMBL/GenBank/DDBJ whole genome shotgun (WGS) entry which is preliminary data.</text>
</comment>
<feature type="region of interest" description="Disordered" evidence="1">
    <location>
        <begin position="1"/>
        <end position="27"/>
    </location>
</feature>
<dbReference type="AlphaFoldDB" id="A0A9N9BYX0"/>
<organism evidence="2 3">
    <name type="scientific">Funneliformis caledonium</name>
    <dbReference type="NCBI Taxonomy" id="1117310"/>
    <lineage>
        <taxon>Eukaryota</taxon>
        <taxon>Fungi</taxon>
        <taxon>Fungi incertae sedis</taxon>
        <taxon>Mucoromycota</taxon>
        <taxon>Glomeromycotina</taxon>
        <taxon>Glomeromycetes</taxon>
        <taxon>Glomerales</taxon>
        <taxon>Glomeraceae</taxon>
        <taxon>Funneliformis</taxon>
    </lineage>
</organism>
<name>A0A9N9BYX0_9GLOM</name>
<feature type="compositionally biased region" description="Basic residues" evidence="1">
    <location>
        <begin position="1"/>
        <end position="11"/>
    </location>
</feature>
<reference evidence="2" key="1">
    <citation type="submission" date="2021-06" db="EMBL/GenBank/DDBJ databases">
        <authorList>
            <person name="Kallberg Y."/>
            <person name="Tangrot J."/>
            <person name="Rosling A."/>
        </authorList>
    </citation>
    <scope>NUCLEOTIDE SEQUENCE</scope>
    <source>
        <strain evidence="2">UK204</strain>
    </source>
</reference>
<feature type="compositionally biased region" description="Low complexity" evidence="1">
    <location>
        <begin position="108"/>
        <end position="131"/>
    </location>
</feature>
<dbReference type="EMBL" id="CAJVPQ010002134">
    <property type="protein sequence ID" value="CAG8584683.1"/>
    <property type="molecule type" value="Genomic_DNA"/>
</dbReference>